<reference evidence="1 2" key="1">
    <citation type="submission" date="2022-06" db="EMBL/GenBank/DDBJ databases">
        <authorList>
            <person name="Jeon C.O."/>
        </authorList>
    </citation>
    <scope>NUCLEOTIDE SEQUENCE [LARGE SCALE GENOMIC DNA]</scope>
    <source>
        <strain evidence="1 2">KCTC 13943</strain>
    </source>
</reference>
<evidence type="ECO:0000313" key="2">
    <source>
        <dbReference type="Proteomes" id="UP001523262"/>
    </source>
</evidence>
<dbReference type="EMBL" id="JAMQCR010000001">
    <property type="protein sequence ID" value="MCM2532728.1"/>
    <property type="molecule type" value="Genomic_DNA"/>
</dbReference>
<sequence>MATLKDKFTTEDIKELNQRLNYILNQATHANTRIKAGVVELQLLNVIDQLCRVSGMLLDITEQQLEGHIETFDPYGFMDGKLETAEIGIQNLLQIKKIELD</sequence>
<organism evidence="1 2">
    <name type="scientific">Neobacillus pocheonensis</name>
    <dbReference type="NCBI Taxonomy" id="363869"/>
    <lineage>
        <taxon>Bacteria</taxon>
        <taxon>Bacillati</taxon>
        <taxon>Bacillota</taxon>
        <taxon>Bacilli</taxon>
        <taxon>Bacillales</taxon>
        <taxon>Bacillaceae</taxon>
        <taxon>Neobacillus</taxon>
    </lineage>
</organism>
<comment type="caution">
    <text evidence="1">The sequence shown here is derived from an EMBL/GenBank/DDBJ whole genome shotgun (WGS) entry which is preliminary data.</text>
</comment>
<keyword evidence="2" id="KW-1185">Reference proteome</keyword>
<accession>A0ABT0W8R2</accession>
<dbReference type="Proteomes" id="UP001523262">
    <property type="component" value="Unassembled WGS sequence"/>
</dbReference>
<name>A0ABT0W8R2_9BACI</name>
<gene>
    <name evidence="1" type="ORF">NDK43_10460</name>
</gene>
<evidence type="ECO:0000313" key="1">
    <source>
        <dbReference type="EMBL" id="MCM2532728.1"/>
    </source>
</evidence>
<protein>
    <submittedName>
        <fullName evidence="1">Uncharacterized protein</fullName>
    </submittedName>
</protein>
<proteinExistence type="predicted"/>